<evidence type="ECO:0000259" key="4">
    <source>
        <dbReference type="PROSITE" id="PS50004"/>
    </source>
</evidence>
<evidence type="ECO:0000313" key="5">
    <source>
        <dbReference type="EMBL" id="PBC32822.1"/>
    </source>
</evidence>
<feature type="domain" description="C2" evidence="4">
    <location>
        <begin position="87"/>
        <end position="253"/>
    </location>
</feature>
<gene>
    <name evidence="5" type="ORF">APICC_07455</name>
</gene>
<feature type="compositionally biased region" description="Basic and acidic residues" evidence="3">
    <location>
        <begin position="9"/>
        <end position="22"/>
    </location>
</feature>
<evidence type="ECO:0000256" key="2">
    <source>
        <dbReference type="ARBA" id="ARBA00022483"/>
    </source>
</evidence>
<accession>A0A2A3ENJ7</accession>
<dbReference type="OrthoDB" id="7976202at2759"/>
<sequence>MNCDGPIPEFKKRMEVEARAKEPPPPSRDTSLTSSQSYRFTKKELEQLYIEVLYTVANTVGASTGQYAHYKEDLYRYAQEAFGVPQDQHRRYLNIASEEKPPIVVLSVVVVEAEGLEAKDANGFSDPYCMLGIQPGNTGAPLSPQTNLTAHSPHTPPASPRQATRALSDGGETENSHHEKLRKHHRHSFRDHDDESSVFDAVSKLNEVRGVKGLGRFFKQIAQSARSGGQDDFLGCVNIPLQDIPSTGLDRWYKLEARTQRSTIQGRIRLKLWLSTREDRGTSEEDNWGELRQQERLYTVFLNHEMNKQGEDFTGELPQTALTILHQHAVQGDVTELQQALVRWVATSRQSACDPKTLHRLLQELDNVWHTDTLSRDEEQCLADSFNEFLEVTLKKVRQHRVLFPPLHRPSISKLDYLLRTFRYEDTRQQTMCYDKEPDQDADKVLQDFTNLVTALLVDLEQGLTYYNSLFESTNGVPYFSAVYKQLDKLVSNPNVKENDHL</sequence>
<reference evidence="5 6" key="1">
    <citation type="submission" date="2014-07" db="EMBL/GenBank/DDBJ databases">
        <title>Genomic and transcriptomic analysis on Apis cerana provide comprehensive insights into honey bee biology.</title>
        <authorList>
            <person name="Diao Q."/>
            <person name="Sun L."/>
            <person name="Zheng H."/>
            <person name="Zheng H."/>
            <person name="Xu S."/>
            <person name="Wang S."/>
            <person name="Zeng Z."/>
            <person name="Hu F."/>
            <person name="Su S."/>
            <person name="Wu J."/>
        </authorList>
    </citation>
    <scope>NUCLEOTIDE SEQUENCE [LARGE SCALE GENOMIC DNA]</scope>
    <source>
        <tissue evidence="5">Pupae without intestine</tissue>
    </source>
</reference>
<proteinExistence type="inferred from homology"/>
<dbReference type="PROSITE" id="PS50004">
    <property type="entry name" value="C2"/>
    <property type="match status" value="1"/>
</dbReference>
<feature type="compositionally biased region" description="Polar residues" evidence="3">
    <location>
        <begin position="143"/>
        <end position="152"/>
    </location>
</feature>
<dbReference type="InterPro" id="IPR052095">
    <property type="entry name" value="UNC-13_domain"/>
</dbReference>
<dbReference type="InterPro" id="IPR000008">
    <property type="entry name" value="C2_dom"/>
</dbReference>
<keyword evidence="6" id="KW-1185">Reference proteome</keyword>
<dbReference type="PANTHER" id="PTHR45999:SF4">
    <property type="entry name" value="UNC-13-4A, ISOFORM B"/>
    <property type="match status" value="1"/>
</dbReference>
<feature type="region of interest" description="Disordered" evidence="3">
    <location>
        <begin position="135"/>
        <end position="196"/>
    </location>
</feature>
<dbReference type="Pfam" id="PF00168">
    <property type="entry name" value="C2"/>
    <property type="match status" value="2"/>
</dbReference>
<organism evidence="5 6">
    <name type="scientific">Apis cerana cerana</name>
    <name type="common">Oriental honeybee</name>
    <dbReference type="NCBI Taxonomy" id="94128"/>
    <lineage>
        <taxon>Eukaryota</taxon>
        <taxon>Metazoa</taxon>
        <taxon>Ecdysozoa</taxon>
        <taxon>Arthropoda</taxon>
        <taxon>Hexapoda</taxon>
        <taxon>Insecta</taxon>
        <taxon>Pterygota</taxon>
        <taxon>Neoptera</taxon>
        <taxon>Endopterygota</taxon>
        <taxon>Hymenoptera</taxon>
        <taxon>Apocrita</taxon>
        <taxon>Aculeata</taxon>
        <taxon>Apoidea</taxon>
        <taxon>Anthophila</taxon>
        <taxon>Apidae</taxon>
        <taxon>Apis</taxon>
    </lineage>
</organism>
<evidence type="ECO:0000256" key="1">
    <source>
        <dbReference type="ARBA" id="ARBA00005823"/>
    </source>
</evidence>
<comment type="similarity">
    <text evidence="1">Belongs to the unc-13 family.</text>
</comment>
<dbReference type="AlphaFoldDB" id="A0A2A3ENJ7"/>
<keyword evidence="2" id="KW-0268">Exocytosis</keyword>
<evidence type="ECO:0000256" key="3">
    <source>
        <dbReference type="SAM" id="MobiDB-lite"/>
    </source>
</evidence>
<evidence type="ECO:0000313" key="6">
    <source>
        <dbReference type="Proteomes" id="UP000242457"/>
    </source>
</evidence>
<dbReference type="STRING" id="94128.A0A2A3ENJ7"/>
<dbReference type="InterPro" id="IPR035892">
    <property type="entry name" value="C2_domain_sf"/>
</dbReference>
<feature type="region of interest" description="Disordered" evidence="3">
    <location>
        <begin position="1"/>
        <end position="36"/>
    </location>
</feature>
<dbReference type="GO" id="GO:0099503">
    <property type="term" value="C:secretory vesicle"/>
    <property type="evidence" value="ECO:0007669"/>
    <property type="project" value="TreeGrafter"/>
</dbReference>
<dbReference type="Proteomes" id="UP000242457">
    <property type="component" value="Unassembled WGS sequence"/>
</dbReference>
<dbReference type="Gene3D" id="2.60.40.150">
    <property type="entry name" value="C2 domain"/>
    <property type="match status" value="2"/>
</dbReference>
<dbReference type="EMBL" id="KZ288212">
    <property type="protein sequence ID" value="PBC32822.1"/>
    <property type="molecule type" value="Genomic_DNA"/>
</dbReference>
<protein>
    <submittedName>
        <fullName evidence="5">BAI1-associated protein</fullName>
    </submittedName>
</protein>
<dbReference type="PANTHER" id="PTHR45999">
    <property type="entry name" value="UNC-13-4A, ISOFORM B"/>
    <property type="match status" value="1"/>
</dbReference>
<feature type="compositionally biased region" description="Basic residues" evidence="3">
    <location>
        <begin position="179"/>
        <end position="189"/>
    </location>
</feature>
<dbReference type="GO" id="GO:0006887">
    <property type="term" value="P:exocytosis"/>
    <property type="evidence" value="ECO:0007669"/>
    <property type="project" value="UniProtKB-KW"/>
</dbReference>
<name>A0A2A3ENJ7_APICC</name>
<dbReference type="SUPFAM" id="SSF49562">
    <property type="entry name" value="C2 domain (Calcium/lipid-binding domain, CaLB)"/>
    <property type="match status" value="2"/>
</dbReference>